<name>A0A916T3Z0_9ACTN</name>
<dbReference type="Proteomes" id="UP000621454">
    <property type="component" value="Unassembled WGS sequence"/>
</dbReference>
<feature type="transmembrane region" description="Helical" evidence="1">
    <location>
        <begin position="43"/>
        <end position="65"/>
    </location>
</feature>
<reference evidence="2" key="1">
    <citation type="journal article" date="2014" name="Int. J. Syst. Evol. Microbiol.">
        <title>Complete genome sequence of Corynebacterium casei LMG S-19264T (=DSM 44701T), isolated from a smear-ripened cheese.</title>
        <authorList>
            <consortium name="US DOE Joint Genome Institute (JGI-PGF)"/>
            <person name="Walter F."/>
            <person name="Albersmeier A."/>
            <person name="Kalinowski J."/>
            <person name="Ruckert C."/>
        </authorList>
    </citation>
    <scope>NUCLEOTIDE SEQUENCE</scope>
    <source>
        <strain evidence="2">CGMCC 1.12827</strain>
    </source>
</reference>
<feature type="transmembrane region" description="Helical" evidence="1">
    <location>
        <begin position="12"/>
        <end position="31"/>
    </location>
</feature>
<feature type="transmembrane region" description="Helical" evidence="1">
    <location>
        <begin position="77"/>
        <end position="94"/>
    </location>
</feature>
<reference evidence="2" key="2">
    <citation type="submission" date="2020-09" db="EMBL/GenBank/DDBJ databases">
        <authorList>
            <person name="Sun Q."/>
            <person name="Zhou Y."/>
        </authorList>
    </citation>
    <scope>NUCLEOTIDE SEQUENCE</scope>
    <source>
        <strain evidence="2">CGMCC 1.12827</strain>
    </source>
</reference>
<sequence>MVPTLFGRIQTRIALLAVIGGIWTLIIAPLLPGATSAGAAYRVAFTVLALIIVAGVVWEFVYHFLQQFRWEKDWPTLFGLLTAINEGVVVWLLARYVLPPDLRPSAIAFAILFTTTWLIVWLVANGPIRAVFPHWRFNGGRFA</sequence>
<gene>
    <name evidence="2" type="ORF">GCM10011489_14120</name>
</gene>
<comment type="caution">
    <text evidence="2">The sequence shown here is derived from an EMBL/GenBank/DDBJ whole genome shotgun (WGS) entry which is preliminary data.</text>
</comment>
<evidence type="ECO:0000313" key="3">
    <source>
        <dbReference type="Proteomes" id="UP000621454"/>
    </source>
</evidence>
<dbReference type="EMBL" id="BMGC01000007">
    <property type="protein sequence ID" value="GGB27155.1"/>
    <property type="molecule type" value="Genomic_DNA"/>
</dbReference>
<organism evidence="2 3">
    <name type="scientific">Gordonia jinhuaensis</name>
    <dbReference type="NCBI Taxonomy" id="1517702"/>
    <lineage>
        <taxon>Bacteria</taxon>
        <taxon>Bacillati</taxon>
        <taxon>Actinomycetota</taxon>
        <taxon>Actinomycetes</taxon>
        <taxon>Mycobacteriales</taxon>
        <taxon>Gordoniaceae</taxon>
        <taxon>Gordonia</taxon>
    </lineage>
</organism>
<proteinExistence type="predicted"/>
<dbReference type="AlphaFoldDB" id="A0A916T3Z0"/>
<keyword evidence="3" id="KW-1185">Reference proteome</keyword>
<dbReference type="RefSeq" id="WP_188585896.1">
    <property type="nucleotide sequence ID" value="NZ_BMGC01000007.1"/>
</dbReference>
<keyword evidence="1" id="KW-1133">Transmembrane helix</keyword>
<keyword evidence="1" id="KW-0472">Membrane</keyword>
<protein>
    <submittedName>
        <fullName evidence="2">Uncharacterized protein</fullName>
    </submittedName>
</protein>
<evidence type="ECO:0000256" key="1">
    <source>
        <dbReference type="SAM" id="Phobius"/>
    </source>
</evidence>
<keyword evidence="1" id="KW-0812">Transmembrane</keyword>
<accession>A0A916T3Z0</accession>
<evidence type="ECO:0000313" key="2">
    <source>
        <dbReference type="EMBL" id="GGB27155.1"/>
    </source>
</evidence>
<feature type="transmembrane region" description="Helical" evidence="1">
    <location>
        <begin position="106"/>
        <end position="124"/>
    </location>
</feature>